<feature type="compositionally biased region" description="Low complexity" evidence="1">
    <location>
        <begin position="24"/>
        <end position="38"/>
    </location>
</feature>
<dbReference type="PANTHER" id="PTHR36730">
    <property type="entry name" value="OS03G0210700 PROTEIN"/>
    <property type="match status" value="1"/>
</dbReference>
<feature type="region of interest" description="Disordered" evidence="1">
    <location>
        <begin position="1"/>
        <end position="39"/>
    </location>
</feature>
<proteinExistence type="predicted"/>
<feature type="compositionally biased region" description="Low complexity" evidence="1">
    <location>
        <begin position="1"/>
        <end position="16"/>
    </location>
</feature>
<evidence type="ECO:0000313" key="2">
    <source>
        <dbReference type="EMBL" id="OUS49520.1"/>
    </source>
</evidence>
<dbReference type="eggNOG" id="ENOG502SCXR">
    <property type="taxonomic scope" value="Eukaryota"/>
</dbReference>
<gene>
    <name evidence="2" type="ORF">BE221DRAFT_188817</name>
</gene>
<sequence>MRATISSASASAPRARGSSDARSRGAVAARASTETRASSARRRVVFLFASTLFSVSSAKARAKAPVNDAVNESAYVKELLRRTEENKDRRRVELQNKNCARQREYGVGDCATVDEDTLRDAMSKSIERLERK</sequence>
<organism evidence="2">
    <name type="scientific">Ostreococcus tauri</name>
    <name type="common">Marine green alga</name>
    <dbReference type="NCBI Taxonomy" id="70448"/>
    <lineage>
        <taxon>Eukaryota</taxon>
        <taxon>Viridiplantae</taxon>
        <taxon>Chlorophyta</taxon>
        <taxon>Mamiellophyceae</taxon>
        <taxon>Mamiellales</taxon>
        <taxon>Bathycoccaceae</taxon>
        <taxon>Ostreococcus</taxon>
    </lineage>
</organism>
<dbReference type="PANTHER" id="PTHR36730:SF1">
    <property type="entry name" value="CATHEPSIN PROPEPTIDE INHIBITOR DOMAIN-CONTAINING PROTEIN"/>
    <property type="match status" value="1"/>
</dbReference>
<name>A0A1Y5IIY0_OSTTA</name>
<dbReference type="AlphaFoldDB" id="A0A1Y5IIY0"/>
<dbReference type="EMBL" id="KZ155771">
    <property type="protein sequence ID" value="OUS49520.1"/>
    <property type="molecule type" value="Genomic_DNA"/>
</dbReference>
<accession>A0A1Y5IIY0</accession>
<dbReference type="Proteomes" id="UP000195557">
    <property type="component" value="Unassembled WGS sequence"/>
</dbReference>
<reference evidence="2" key="1">
    <citation type="submission" date="2017-04" db="EMBL/GenBank/DDBJ databases">
        <title>Population genomics of picophytoplankton unveils novel chromosome hypervariability.</title>
        <authorList>
            <consortium name="DOE Joint Genome Institute"/>
            <person name="Blanc-Mathieu R."/>
            <person name="Krasovec M."/>
            <person name="Hebrard M."/>
            <person name="Yau S."/>
            <person name="Desgranges E."/>
            <person name="Martin J."/>
            <person name="Schackwitz W."/>
            <person name="Kuo A."/>
            <person name="Salin G."/>
            <person name="Donnadieu C."/>
            <person name="Desdevises Y."/>
            <person name="Sanchez-Ferandin S."/>
            <person name="Moreau H."/>
            <person name="Rivals E."/>
            <person name="Grigoriev I.V."/>
            <person name="Grimsley N."/>
            <person name="Eyre-Walker A."/>
            <person name="Piganeau G."/>
        </authorList>
    </citation>
    <scope>NUCLEOTIDE SEQUENCE [LARGE SCALE GENOMIC DNA]</scope>
    <source>
        <strain evidence="2">RCC 1115</strain>
    </source>
</reference>
<evidence type="ECO:0000256" key="1">
    <source>
        <dbReference type="SAM" id="MobiDB-lite"/>
    </source>
</evidence>
<protein>
    <submittedName>
        <fullName evidence="2">Uncharacterized protein</fullName>
    </submittedName>
</protein>